<dbReference type="AlphaFoldDB" id="A0AAV0NJ91"/>
<feature type="domain" description="F-box/LRR-repeat protein 15/At3g58940/PEG3-like LRR" evidence="2">
    <location>
        <begin position="74"/>
        <end position="287"/>
    </location>
</feature>
<evidence type="ECO:0000313" key="3">
    <source>
        <dbReference type="EMBL" id="CAI0458692.1"/>
    </source>
</evidence>
<comment type="caution">
    <text evidence="3">The sequence shown here is derived from an EMBL/GenBank/DDBJ whole genome shotgun (WGS) entry which is preliminary data.</text>
</comment>
<dbReference type="InterPro" id="IPR055411">
    <property type="entry name" value="LRR_FXL15/At3g58940/PEG3-like"/>
</dbReference>
<evidence type="ECO:0008006" key="5">
    <source>
        <dbReference type="Google" id="ProtNLM"/>
    </source>
</evidence>
<dbReference type="PANTHER" id="PTHR31639:SF312">
    <property type="entry name" value="CYCLIN-LIKE F-BOX"/>
    <property type="match status" value="1"/>
</dbReference>
<keyword evidence="4" id="KW-1185">Reference proteome</keyword>
<accession>A0AAV0NJ91</accession>
<evidence type="ECO:0000259" key="1">
    <source>
        <dbReference type="Pfam" id="PF08387"/>
    </source>
</evidence>
<dbReference type="Gene3D" id="3.80.10.10">
    <property type="entry name" value="Ribonuclease Inhibitor"/>
    <property type="match status" value="1"/>
</dbReference>
<name>A0AAV0NJ91_9ROSI</name>
<dbReference type="Pfam" id="PF24758">
    <property type="entry name" value="LRR_At5g56370"/>
    <property type="match status" value="1"/>
</dbReference>
<dbReference type="InterPro" id="IPR006566">
    <property type="entry name" value="FBD"/>
</dbReference>
<reference evidence="3" key="1">
    <citation type="submission" date="2022-08" db="EMBL/GenBank/DDBJ databases">
        <authorList>
            <person name="Gutierrez-Valencia J."/>
        </authorList>
    </citation>
    <scope>NUCLEOTIDE SEQUENCE</scope>
</reference>
<feature type="domain" description="FBD" evidence="1">
    <location>
        <begin position="324"/>
        <end position="358"/>
    </location>
</feature>
<dbReference type="SUPFAM" id="SSF52047">
    <property type="entry name" value="RNI-like"/>
    <property type="match status" value="1"/>
</dbReference>
<dbReference type="InterPro" id="IPR032675">
    <property type="entry name" value="LRR_dom_sf"/>
</dbReference>
<evidence type="ECO:0000259" key="2">
    <source>
        <dbReference type="Pfam" id="PF24758"/>
    </source>
</evidence>
<sequence>MEAFVEKHPQLVFDKRFAQIDREAESERKLVRSKLTMLNIYKALLLHDGPITKFKFSIPGLVSCDDEMDLIVLYLSNKGVQDFAIWFHSLDHEYVYEMHSSLFSALHLISLELQGCEFTPPSWFEGFSKLTHLGLEESPLPYDFFENFLAKCPLLEYLRVIDCDGPPDKLQIVSPSLKSFHFAGPLKGISFKGTPLLSFVALFLYETSTHDMVALFVSIPTIQVLWTNGGFLKHLSAGNRNVPTRLPSPLQQLEVLKIIELDFDSLEQEHVFVCLIMSSPNLRRLKIELDPNMLDLENKSTKTEVSSIGRLLEAEDCTGPSNCLQHLREFIIEDSCGTQVELDLVRFVLGNAPLLQRVYITAAYNLSSKKVMKFSMEALRYKRVSKEAEFIYPWVDKDI</sequence>
<dbReference type="Proteomes" id="UP001154282">
    <property type="component" value="Unassembled WGS sequence"/>
</dbReference>
<protein>
    <recommendedName>
        <fullName evidence="5">FBD domain-containing protein</fullName>
    </recommendedName>
</protein>
<evidence type="ECO:0000313" key="4">
    <source>
        <dbReference type="Proteomes" id="UP001154282"/>
    </source>
</evidence>
<proteinExistence type="predicted"/>
<organism evidence="3 4">
    <name type="scientific">Linum tenue</name>
    <dbReference type="NCBI Taxonomy" id="586396"/>
    <lineage>
        <taxon>Eukaryota</taxon>
        <taxon>Viridiplantae</taxon>
        <taxon>Streptophyta</taxon>
        <taxon>Embryophyta</taxon>
        <taxon>Tracheophyta</taxon>
        <taxon>Spermatophyta</taxon>
        <taxon>Magnoliopsida</taxon>
        <taxon>eudicotyledons</taxon>
        <taxon>Gunneridae</taxon>
        <taxon>Pentapetalae</taxon>
        <taxon>rosids</taxon>
        <taxon>fabids</taxon>
        <taxon>Malpighiales</taxon>
        <taxon>Linaceae</taxon>
        <taxon>Linum</taxon>
    </lineage>
</organism>
<dbReference type="EMBL" id="CAMGYJ010000008">
    <property type="protein sequence ID" value="CAI0458692.1"/>
    <property type="molecule type" value="Genomic_DNA"/>
</dbReference>
<dbReference type="PANTHER" id="PTHR31639">
    <property type="entry name" value="F-BOX PROTEIN-LIKE"/>
    <property type="match status" value="1"/>
</dbReference>
<gene>
    <name evidence="3" type="ORF">LITE_LOCUS33661</name>
</gene>
<dbReference type="Pfam" id="PF08387">
    <property type="entry name" value="FBD"/>
    <property type="match status" value="1"/>
</dbReference>